<proteinExistence type="predicted"/>
<comment type="caution">
    <text evidence="7">The sequence shown here is derived from an EMBL/GenBank/DDBJ whole genome shotgun (WGS) entry which is preliminary data.</text>
</comment>
<evidence type="ECO:0000313" key="7">
    <source>
        <dbReference type="EMBL" id="KAH9326270.1"/>
    </source>
</evidence>
<dbReference type="InterPro" id="IPR003406">
    <property type="entry name" value="Glyco_trans_14"/>
</dbReference>
<dbReference type="Pfam" id="PF02485">
    <property type="entry name" value="Branch"/>
    <property type="match status" value="1"/>
</dbReference>
<evidence type="ECO:0000313" key="8">
    <source>
        <dbReference type="Proteomes" id="UP000824469"/>
    </source>
</evidence>
<feature type="compositionally biased region" description="Basic and acidic residues" evidence="6">
    <location>
        <begin position="1"/>
        <end position="10"/>
    </location>
</feature>
<reference evidence="7 8" key="1">
    <citation type="journal article" date="2021" name="Nat. Plants">
        <title>The Taxus genome provides insights into paclitaxel biosynthesis.</title>
        <authorList>
            <person name="Xiong X."/>
            <person name="Gou J."/>
            <person name="Liao Q."/>
            <person name="Li Y."/>
            <person name="Zhou Q."/>
            <person name="Bi G."/>
            <person name="Li C."/>
            <person name="Du R."/>
            <person name="Wang X."/>
            <person name="Sun T."/>
            <person name="Guo L."/>
            <person name="Liang H."/>
            <person name="Lu P."/>
            <person name="Wu Y."/>
            <person name="Zhang Z."/>
            <person name="Ro D.K."/>
            <person name="Shang Y."/>
            <person name="Huang S."/>
            <person name="Yan J."/>
        </authorList>
    </citation>
    <scope>NUCLEOTIDE SEQUENCE [LARGE SCALE GENOMIC DNA]</scope>
    <source>
        <strain evidence="7">Ta-2019</strain>
    </source>
</reference>
<dbReference type="GO" id="GO:0016020">
    <property type="term" value="C:membrane"/>
    <property type="evidence" value="ECO:0007669"/>
    <property type="project" value="UniProtKB-SubCell"/>
</dbReference>
<sequence length="415" mass="47417">MSAYEGDMRRGFLTLNNESDDEEQERAEAGVDYRKKRATTEVPIDEEAAKKEIIKPMNHREVGESLAEIRKLGSAVQIARNGENGINGEHQWRLEEELLRMREIPLGERGQDLQSQKWASQQNLHSILGARYVPASSGYAYDTYQGNALDMWYSTRHKNDVFGFLSVFSQPNMVAFFISLRNKISLVLCLLSATIACRSERQSRYRTIKPIVIDPGLFMSKKSELFYATQRRVVPNAFKLFTGSAFVVLSRNFIEYCIFGWDNLPRTVLMYSANILLPQESYFQTVVCNAPEFRNTTVNRDLRYVARDTSSESEPYYLNESDYKKMTQSGAAFARQLHEDDPVLDKIDRVILHRRHGLVAPGGWCVGKSSRNKDPCSVWGDSSILKPGPGAKLFEELVLRLIANETFRSNQCKFE</sequence>
<keyword evidence="5" id="KW-0325">Glycoprotein</keyword>
<keyword evidence="3" id="KW-0808">Transferase</keyword>
<dbReference type="InterPro" id="IPR044610">
    <property type="entry name" value="GLCAT14A/B/C"/>
</dbReference>
<evidence type="ECO:0000256" key="5">
    <source>
        <dbReference type="ARBA" id="ARBA00023180"/>
    </source>
</evidence>
<keyword evidence="4" id="KW-0472">Membrane</keyword>
<accession>A0AA38LKV5</accession>
<dbReference type="PANTHER" id="PTHR45719:SF11">
    <property type="entry name" value="OS01G0121800 PROTEIN"/>
    <property type="match status" value="1"/>
</dbReference>
<evidence type="ECO:0000256" key="2">
    <source>
        <dbReference type="ARBA" id="ARBA00022676"/>
    </source>
</evidence>
<feature type="region of interest" description="Disordered" evidence="6">
    <location>
        <begin position="1"/>
        <end position="32"/>
    </location>
</feature>
<name>A0AA38LKV5_TAXCH</name>
<protein>
    <submittedName>
        <fullName evidence="7">Uncharacterized protein</fullName>
    </submittedName>
</protein>
<keyword evidence="8" id="KW-1185">Reference proteome</keyword>
<evidence type="ECO:0000256" key="6">
    <source>
        <dbReference type="SAM" id="MobiDB-lite"/>
    </source>
</evidence>
<evidence type="ECO:0000256" key="4">
    <source>
        <dbReference type="ARBA" id="ARBA00023136"/>
    </source>
</evidence>
<dbReference type="GO" id="GO:0015020">
    <property type="term" value="F:glucuronosyltransferase activity"/>
    <property type="evidence" value="ECO:0007669"/>
    <property type="project" value="InterPro"/>
</dbReference>
<dbReference type="PANTHER" id="PTHR45719">
    <property type="entry name" value="GLYCOSYLTRANSFERASE"/>
    <property type="match status" value="1"/>
</dbReference>
<comment type="subcellular location">
    <subcellularLocation>
        <location evidence="1">Membrane</location>
        <topology evidence="1">Single-pass type II membrane protein</topology>
    </subcellularLocation>
</comment>
<dbReference type="EMBL" id="JAHRHJ020000002">
    <property type="protein sequence ID" value="KAH9326270.1"/>
    <property type="molecule type" value="Genomic_DNA"/>
</dbReference>
<evidence type="ECO:0000256" key="1">
    <source>
        <dbReference type="ARBA" id="ARBA00004606"/>
    </source>
</evidence>
<organism evidence="7 8">
    <name type="scientific">Taxus chinensis</name>
    <name type="common">Chinese yew</name>
    <name type="synonym">Taxus wallichiana var. chinensis</name>
    <dbReference type="NCBI Taxonomy" id="29808"/>
    <lineage>
        <taxon>Eukaryota</taxon>
        <taxon>Viridiplantae</taxon>
        <taxon>Streptophyta</taxon>
        <taxon>Embryophyta</taxon>
        <taxon>Tracheophyta</taxon>
        <taxon>Spermatophyta</taxon>
        <taxon>Pinopsida</taxon>
        <taxon>Pinidae</taxon>
        <taxon>Conifers II</taxon>
        <taxon>Cupressales</taxon>
        <taxon>Taxaceae</taxon>
        <taxon>Taxus</taxon>
    </lineage>
</organism>
<dbReference type="Proteomes" id="UP000824469">
    <property type="component" value="Unassembled WGS sequence"/>
</dbReference>
<gene>
    <name evidence="7" type="ORF">KI387_006448</name>
</gene>
<dbReference type="AlphaFoldDB" id="A0AA38LKV5"/>
<evidence type="ECO:0000256" key="3">
    <source>
        <dbReference type="ARBA" id="ARBA00022679"/>
    </source>
</evidence>
<keyword evidence="2" id="KW-0328">Glycosyltransferase</keyword>